<keyword evidence="5" id="KW-0902">Two-component regulatory system</keyword>
<gene>
    <name evidence="8" type="ORF">ADUPG1_001070</name>
</gene>
<sequence length="158" mass="17433">MYCIDVDLTEMKKAHRQLIQAKEQAESANRAKSEFLANMSHEIRTPLNGVLGVKRLTTLLSDILDLSRVEAGKLAVDPAPFDLPELMQNLTDLYRPSAQQKGLKLNLSLHPATITKLTGDSSRLQQVLTNVISNAIKFTNNGVIKVETYPLPHITAGT</sequence>
<evidence type="ECO:0000256" key="4">
    <source>
        <dbReference type="ARBA" id="ARBA00022777"/>
    </source>
</evidence>
<evidence type="ECO:0000313" key="9">
    <source>
        <dbReference type="Proteomes" id="UP001057375"/>
    </source>
</evidence>
<dbReference type="CDD" id="cd00082">
    <property type="entry name" value="HisKA"/>
    <property type="match status" value="1"/>
</dbReference>
<proteinExistence type="predicted"/>
<evidence type="ECO:0000256" key="1">
    <source>
        <dbReference type="ARBA" id="ARBA00000085"/>
    </source>
</evidence>
<dbReference type="Proteomes" id="UP001057375">
    <property type="component" value="Unassembled WGS sequence"/>
</dbReference>
<dbReference type="PROSITE" id="PS50109">
    <property type="entry name" value="HIS_KIN"/>
    <property type="match status" value="1"/>
</dbReference>
<dbReference type="PANTHER" id="PTHR43711:SF1">
    <property type="entry name" value="HISTIDINE KINASE 1"/>
    <property type="match status" value="1"/>
</dbReference>
<dbReference type="Pfam" id="PF00512">
    <property type="entry name" value="HisKA"/>
    <property type="match status" value="1"/>
</dbReference>
<feature type="coiled-coil region" evidence="6">
    <location>
        <begin position="8"/>
        <end position="38"/>
    </location>
</feature>
<dbReference type="SUPFAM" id="SSF55874">
    <property type="entry name" value="ATPase domain of HSP90 chaperone/DNA topoisomerase II/histidine kinase"/>
    <property type="match status" value="1"/>
</dbReference>
<reference evidence="8" key="1">
    <citation type="submission" date="2022-03" db="EMBL/GenBank/DDBJ databases">
        <title>Draft genome sequence of Aduncisulcus paluster, a free-living microaerophilic Fornicata.</title>
        <authorList>
            <person name="Yuyama I."/>
            <person name="Kume K."/>
            <person name="Tamura T."/>
            <person name="Inagaki Y."/>
            <person name="Hashimoto T."/>
        </authorList>
    </citation>
    <scope>NUCLEOTIDE SEQUENCE</scope>
    <source>
        <strain evidence="8">NY0171</strain>
    </source>
</reference>
<evidence type="ECO:0000256" key="3">
    <source>
        <dbReference type="ARBA" id="ARBA00022679"/>
    </source>
</evidence>
<dbReference type="EMBL" id="BQXS01000695">
    <property type="protein sequence ID" value="GKT29154.1"/>
    <property type="molecule type" value="Genomic_DNA"/>
</dbReference>
<dbReference type="SUPFAM" id="SSF47384">
    <property type="entry name" value="Homodimeric domain of signal transducing histidine kinase"/>
    <property type="match status" value="1"/>
</dbReference>
<dbReference type="InterPro" id="IPR003661">
    <property type="entry name" value="HisK_dim/P_dom"/>
</dbReference>
<evidence type="ECO:0000256" key="5">
    <source>
        <dbReference type="ARBA" id="ARBA00023012"/>
    </source>
</evidence>
<dbReference type="SMART" id="SM00388">
    <property type="entry name" value="HisKA"/>
    <property type="match status" value="1"/>
</dbReference>
<dbReference type="InterPro" id="IPR036097">
    <property type="entry name" value="HisK_dim/P_sf"/>
</dbReference>
<dbReference type="EC" id="2.7.13.3" evidence="2"/>
<feature type="domain" description="Histidine kinase" evidence="7">
    <location>
        <begin position="38"/>
        <end position="148"/>
    </location>
</feature>
<keyword evidence="4" id="KW-0418">Kinase</keyword>
<evidence type="ECO:0000256" key="2">
    <source>
        <dbReference type="ARBA" id="ARBA00012438"/>
    </source>
</evidence>
<protein>
    <recommendedName>
        <fullName evidence="2">histidine kinase</fullName>
        <ecNumber evidence="2">2.7.13.3</ecNumber>
    </recommendedName>
</protein>
<dbReference type="InterPro" id="IPR005467">
    <property type="entry name" value="His_kinase_dom"/>
</dbReference>
<keyword evidence="6" id="KW-0175">Coiled coil</keyword>
<evidence type="ECO:0000256" key="6">
    <source>
        <dbReference type="SAM" id="Coils"/>
    </source>
</evidence>
<dbReference type="InterPro" id="IPR050736">
    <property type="entry name" value="Sensor_HK_Regulatory"/>
</dbReference>
<dbReference type="Gene3D" id="1.10.287.130">
    <property type="match status" value="1"/>
</dbReference>
<dbReference type="Gene3D" id="3.30.565.10">
    <property type="entry name" value="Histidine kinase-like ATPase, C-terminal domain"/>
    <property type="match status" value="1"/>
</dbReference>
<comment type="catalytic activity">
    <reaction evidence="1">
        <text>ATP + protein L-histidine = ADP + protein N-phospho-L-histidine.</text>
        <dbReference type="EC" id="2.7.13.3"/>
    </reaction>
</comment>
<organism evidence="8 9">
    <name type="scientific">Aduncisulcus paluster</name>
    <dbReference type="NCBI Taxonomy" id="2918883"/>
    <lineage>
        <taxon>Eukaryota</taxon>
        <taxon>Metamonada</taxon>
        <taxon>Carpediemonas-like organisms</taxon>
        <taxon>Aduncisulcus</taxon>
    </lineage>
</organism>
<accession>A0ABQ5K9C6</accession>
<dbReference type="InterPro" id="IPR036890">
    <property type="entry name" value="HATPase_C_sf"/>
</dbReference>
<evidence type="ECO:0000259" key="7">
    <source>
        <dbReference type="PROSITE" id="PS50109"/>
    </source>
</evidence>
<keyword evidence="3" id="KW-0808">Transferase</keyword>
<dbReference type="PANTHER" id="PTHR43711">
    <property type="entry name" value="TWO-COMPONENT HISTIDINE KINASE"/>
    <property type="match status" value="1"/>
</dbReference>
<keyword evidence="9" id="KW-1185">Reference proteome</keyword>
<name>A0ABQ5K9C6_9EUKA</name>
<comment type="caution">
    <text evidence="8">The sequence shown here is derived from an EMBL/GenBank/DDBJ whole genome shotgun (WGS) entry which is preliminary data.</text>
</comment>
<feature type="non-terminal residue" evidence="8">
    <location>
        <position position="158"/>
    </location>
</feature>
<evidence type="ECO:0000313" key="8">
    <source>
        <dbReference type="EMBL" id="GKT29154.1"/>
    </source>
</evidence>